<dbReference type="CDD" id="cd00756">
    <property type="entry name" value="MoaE"/>
    <property type="match status" value="1"/>
</dbReference>
<dbReference type="Gene3D" id="3.90.1170.40">
    <property type="entry name" value="Molybdopterin biosynthesis MoaE subunit"/>
    <property type="match status" value="1"/>
</dbReference>
<dbReference type="EMBL" id="JAEUAX010000023">
    <property type="protein sequence ID" value="MBW9111985.1"/>
    <property type="molecule type" value="Genomic_DNA"/>
</dbReference>
<dbReference type="InterPro" id="IPR036563">
    <property type="entry name" value="MoaE_sf"/>
</dbReference>
<evidence type="ECO:0000313" key="1">
    <source>
        <dbReference type="EMBL" id="MBW9111985.1"/>
    </source>
</evidence>
<organism evidence="1 2">
    <name type="scientific">Microbacterium ureisolvens</name>
    <dbReference type="NCBI Taxonomy" id="2781186"/>
    <lineage>
        <taxon>Bacteria</taxon>
        <taxon>Bacillati</taxon>
        <taxon>Actinomycetota</taxon>
        <taxon>Actinomycetes</taxon>
        <taxon>Micrococcales</taxon>
        <taxon>Microbacteriaceae</taxon>
        <taxon>Microbacterium</taxon>
    </lineage>
</organism>
<evidence type="ECO:0000313" key="2">
    <source>
        <dbReference type="Proteomes" id="UP000777440"/>
    </source>
</evidence>
<dbReference type="InterPro" id="IPR003448">
    <property type="entry name" value="Mopterin_biosynth_MoaE"/>
</dbReference>
<dbReference type="SUPFAM" id="SSF54690">
    <property type="entry name" value="Molybdopterin synthase subunit MoaE"/>
    <property type="match status" value="1"/>
</dbReference>
<name>A0ABS7I408_9MICO</name>
<dbReference type="Proteomes" id="UP000777440">
    <property type="component" value="Unassembled WGS sequence"/>
</dbReference>
<dbReference type="PANTHER" id="PTHR23404">
    <property type="entry name" value="MOLYBDOPTERIN SYNTHASE RELATED"/>
    <property type="match status" value="1"/>
</dbReference>
<dbReference type="RefSeq" id="WP_220340714.1">
    <property type="nucleotide sequence ID" value="NZ_JAEUAX010000023.1"/>
</dbReference>
<gene>
    <name evidence="1" type="ORF">JNB61_19665</name>
</gene>
<reference evidence="1 2" key="1">
    <citation type="journal article" date="2021" name="MBio">
        <title>Poor Competitiveness of Bradyrhizobium in Pigeon Pea Root Colonization in Indian Soils.</title>
        <authorList>
            <person name="Chalasani D."/>
            <person name="Basu A."/>
            <person name="Pullabhotla S.V.S.R.N."/>
            <person name="Jorrin B."/>
            <person name="Neal A.L."/>
            <person name="Poole P.S."/>
            <person name="Podile A.R."/>
            <person name="Tkacz A."/>
        </authorList>
    </citation>
    <scope>NUCLEOTIDE SEQUENCE [LARGE SCALE GENOMIC DNA]</scope>
    <source>
        <strain evidence="1 2">HU12</strain>
    </source>
</reference>
<sequence>MSSIARASLREAKSVRLAVISSAPLDVDAHLRAVDDPSAGAVTTFVGRVRDHDPDAAIAVDALEYSAHPDAERALQRIAESATDESDAFVAVSHRVGRLSVGDIAVVIAVASAHRGDAFAVCRTLIETIKTDLPVWKRQVEIDGTATWLGLGG</sequence>
<keyword evidence="2" id="KW-1185">Reference proteome</keyword>
<proteinExistence type="predicted"/>
<dbReference type="Pfam" id="PF02391">
    <property type="entry name" value="MoaE"/>
    <property type="match status" value="1"/>
</dbReference>
<protein>
    <submittedName>
        <fullName evidence="1">Molybdenum cofactor biosynthesis protein MoaE</fullName>
    </submittedName>
</protein>
<accession>A0ABS7I408</accession>
<comment type="caution">
    <text evidence="1">The sequence shown here is derived from an EMBL/GenBank/DDBJ whole genome shotgun (WGS) entry which is preliminary data.</text>
</comment>